<feature type="compositionally biased region" description="Polar residues" evidence="1">
    <location>
        <begin position="42"/>
        <end position="51"/>
    </location>
</feature>
<feature type="region of interest" description="Disordered" evidence="1">
    <location>
        <begin position="1"/>
        <end position="51"/>
    </location>
</feature>
<evidence type="ECO:0000313" key="2">
    <source>
        <dbReference type="EMBL" id="CAH2038164.1"/>
    </source>
</evidence>
<gene>
    <name evidence="2" type="ORF">IPOD504_LOCUS1486</name>
</gene>
<evidence type="ECO:0000313" key="3">
    <source>
        <dbReference type="Proteomes" id="UP000837857"/>
    </source>
</evidence>
<organism evidence="2 3">
    <name type="scientific">Iphiclides podalirius</name>
    <name type="common">scarce swallowtail</name>
    <dbReference type="NCBI Taxonomy" id="110791"/>
    <lineage>
        <taxon>Eukaryota</taxon>
        <taxon>Metazoa</taxon>
        <taxon>Ecdysozoa</taxon>
        <taxon>Arthropoda</taxon>
        <taxon>Hexapoda</taxon>
        <taxon>Insecta</taxon>
        <taxon>Pterygota</taxon>
        <taxon>Neoptera</taxon>
        <taxon>Endopterygota</taxon>
        <taxon>Lepidoptera</taxon>
        <taxon>Glossata</taxon>
        <taxon>Ditrysia</taxon>
        <taxon>Papilionoidea</taxon>
        <taxon>Papilionidae</taxon>
        <taxon>Papilioninae</taxon>
        <taxon>Iphiclides</taxon>
    </lineage>
</organism>
<feature type="non-terminal residue" evidence="2">
    <location>
        <position position="1"/>
    </location>
</feature>
<proteinExistence type="predicted"/>
<sequence>MAAHPSLLHDGGIAQEYESGTRKKTPIKRDGCARERPARPSCVNTSAGARNSGYQTLAGGGMWAKDVSSTPQATPRHSSINAQFTLAPNTPIPPEL</sequence>
<keyword evidence="3" id="KW-1185">Reference proteome</keyword>
<dbReference type="EMBL" id="OW152822">
    <property type="protein sequence ID" value="CAH2038164.1"/>
    <property type="molecule type" value="Genomic_DNA"/>
</dbReference>
<reference evidence="2" key="1">
    <citation type="submission" date="2022-03" db="EMBL/GenBank/DDBJ databases">
        <authorList>
            <person name="Martin H S."/>
        </authorList>
    </citation>
    <scope>NUCLEOTIDE SEQUENCE</scope>
</reference>
<dbReference type="Proteomes" id="UP000837857">
    <property type="component" value="Chromosome 10"/>
</dbReference>
<accession>A0ABN8HS14</accession>
<evidence type="ECO:0000256" key="1">
    <source>
        <dbReference type="SAM" id="MobiDB-lite"/>
    </source>
</evidence>
<name>A0ABN8HS14_9NEOP</name>
<protein>
    <submittedName>
        <fullName evidence="2">Uncharacterized protein</fullName>
    </submittedName>
</protein>
<feature type="compositionally biased region" description="Basic and acidic residues" evidence="1">
    <location>
        <begin position="27"/>
        <end position="38"/>
    </location>
</feature>